<dbReference type="Proteomes" id="UP000321464">
    <property type="component" value="Unassembled WGS sequence"/>
</dbReference>
<sequence>MHMPARMLSHEVAVDNRRVQRQRAGEVTSGRVQRIFDISRYGCQIESNDLADGASGQFVEIDFGTVVTRAIIRWSDRARLGLEFARPLGSRQVDALLTEPAPIRLRRL</sequence>
<protein>
    <recommendedName>
        <fullName evidence="1">PilZ domain-containing protein</fullName>
    </recommendedName>
</protein>
<dbReference type="OrthoDB" id="9795572at2"/>
<evidence type="ECO:0000259" key="1">
    <source>
        <dbReference type="Pfam" id="PF07238"/>
    </source>
</evidence>
<gene>
    <name evidence="2" type="ORF">NSE01_13240</name>
</gene>
<evidence type="ECO:0000313" key="2">
    <source>
        <dbReference type="EMBL" id="GEN99491.1"/>
    </source>
</evidence>
<organism evidence="2 3">
    <name type="scientific">Novosphingobium sediminis</name>
    <dbReference type="NCBI Taxonomy" id="707214"/>
    <lineage>
        <taxon>Bacteria</taxon>
        <taxon>Pseudomonadati</taxon>
        <taxon>Pseudomonadota</taxon>
        <taxon>Alphaproteobacteria</taxon>
        <taxon>Sphingomonadales</taxon>
        <taxon>Sphingomonadaceae</taxon>
        <taxon>Novosphingobium</taxon>
    </lineage>
</organism>
<proteinExistence type="predicted"/>
<evidence type="ECO:0000313" key="3">
    <source>
        <dbReference type="Proteomes" id="UP000321464"/>
    </source>
</evidence>
<comment type="caution">
    <text evidence="2">The sequence shown here is derived from an EMBL/GenBank/DDBJ whole genome shotgun (WGS) entry which is preliminary data.</text>
</comment>
<dbReference type="AlphaFoldDB" id="A0A512AIH6"/>
<accession>A0A512AIH6</accession>
<reference evidence="2 3" key="1">
    <citation type="submission" date="2019-07" db="EMBL/GenBank/DDBJ databases">
        <title>Whole genome shotgun sequence of Novosphingobium sediminis NBRC 106119.</title>
        <authorList>
            <person name="Hosoyama A."/>
            <person name="Uohara A."/>
            <person name="Ohji S."/>
            <person name="Ichikawa N."/>
        </authorList>
    </citation>
    <scope>NUCLEOTIDE SEQUENCE [LARGE SCALE GENOMIC DNA]</scope>
    <source>
        <strain evidence="2 3">NBRC 106119</strain>
    </source>
</reference>
<dbReference type="Pfam" id="PF07238">
    <property type="entry name" value="PilZ"/>
    <property type="match status" value="1"/>
</dbReference>
<keyword evidence="3" id="KW-1185">Reference proteome</keyword>
<feature type="domain" description="PilZ" evidence="1">
    <location>
        <begin position="27"/>
        <end position="96"/>
    </location>
</feature>
<dbReference type="EMBL" id="BJYR01000009">
    <property type="protein sequence ID" value="GEN99491.1"/>
    <property type="molecule type" value="Genomic_DNA"/>
</dbReference>
<dbReference type="GO" id="GO:0035438">
    <property type="term" value="F:cyclic-di-GMP binding"/>
    <property type="evidence" value="ECO:0007669"/>
    <property type="project" value="InterPro"/>
</dbReference>
<dbReference type="InterPro" id="IPR009875">
    <property type="entry name" value="PilZ_domain"/>
</dbReference>
<dbReference type="SUPFAM" id="SSF141371">
    <property type="entry name" value="PilZ domain-like"/>
    <property type="match status" value="1"/>
</dbReference>
<name>A0A512AIH6_9SPHN</name>